<evidence type="ECO:0000256" key="3">
    <source>
        <dbReference type="ARBA" id="ARBA00022448"/>
    </source>
</evidence>
<dbReference type="GO" id="GO:0015288">
    <property type="term" value="F:porin activity"/>
    <property type="evidence" value="ECO:0007669"/>
    <property type="project" value="UniProtKB-KW"/>
</dbReference>
<comment type="subunit">
    <text evidence="2">Homotrimer.</text>
</comment>
<proteinExistence type="predicted"/>
<feature type="signal peptide" evidence="11">
    <location>
        <begin position="1"/>
        <end position="41"/>
    </location>
</feature>
<dbReference type="InterPro" id="IPR050298">
    <property type="entry name" value="Gram-neg_bact_OMP"/>
</dbReference>
<dbReference type="SUPFAM" id="SSF56935">
    <property type="entry name" value="Porins"/>
    <property type="match status" value="1"/>
</dbReference>
<dbReference type="GO" id="GO:0009279">
    <property type="term" value="C:cell outer membrane"/>
    <property type="evidence" value="ECO:0007669"/>
    <property type="project" value="UniProtKB-SubCell"/>
</dbReference>
<dbReference type="PANTHER" id="PTHR34501">
    <property type="entry name" value="PROTEIN YDDL-RELATED"/>
    <property type="match status" value="1"/>
</dbReference>
<keyword evidence="4" id="KW-1134">Transmembrane beta strand</keyword>
<evidence type="ECO:0000256" key="11">
    <source>
        <dbReference type="SAM" id="SignalP"/>
    </source>
</evidence>
<name>A0A7G9RN14_9BURK</name>
<reference evidence="12 13" key="1">
    <citation type="submission" date="2020-08" db="EMBL/GenBank/DDBJ databases">
        <title>Genome sequence of Diaphorobacter ruginosibacter DSM 27467T.</title>
        <authorList>
            <person name="Hyun D.-W."/>
            <person name="Bae J.-W."/>
        </authorList>
    </citation>
    <scope>NUCLEOTIDE SEQUENCE [LARGE SCALE GENOMIC DNA]</scope>
    <source>
        <strain evidence="12 13">DSM 27467</strain>
    </source>
</reference>
<evidence type="ECO:0000256" key="9">
    <source>
        <dbReference type="ARBA" id="ARBA00023136"/>
    </source>
</evidence>
<sequence length="377" mass="40312">MQGPCSVPRRGRPPPSESILKKELGALCALLSAAMALPASAQPKDFTVYGTMDLGVRHASGLTDRHMPASGSQNSLSSGLNDASRWGVRGTTPLGGGLNAVFELESGLNADTGMPAQGTPFFDRGSWIGLQDTSGNTLKVGRQASLLADALVTIDPLQRRFPDFNPNMTVGALARHGLGTPYGNTGIDGNAYWLNNALKLTNRTGPYQFSAMYSAGEQAGDHKPLSSGGLGLAWEENGTAAAGAYQTFRDASGRQLKAWNLGLSHRAGNVRLAASAARSQTGDGEAARTRQRVVSVGATLSTTQQSDWTLAYYKVDRERASLANDGYGRFVAFYEYRLSMRTRLYAEFDLTNWDDGYQGAGNKSRATGFGLGMQYRF</sequence>
<gene>
    <name evidence="12" type="ORF">H9K76_21285</name>
</gene>
<dbReference type="Pfam" id="PF00267">
    <property type="entry name" value="Porin_1"/>
    <property type="match status" value="1"/>
</dbReference>
<dbReference type="InterPro" id="IPR023614">
    <property type="entry name" value="Porin_dom_sf"/>
</dbReference>
<dbReference type="CDD" id="cd00342">
    <property type="entry name" value="gram_neg_porins"/>
    <property type="match status" value="1"/>
</dbReference>
<keyword evidence="13" id="KW-1185">Reference proteome</keyword>
<evidence type="ECO:0000256" key="6">
    <source>
        <dbReference type="ARBA" id="ARBA00022729"/>
    </source>
</evidence>
<keyword evidence="8" id="KW-0626">Porin</keyword>
<dbReference type="KEGG" id="drg:H9K76_21285"/>
<evidence type="ECO:0000313" key="12">
    <source>
        <dbReference type="EMBL" id="QNN56989.1"/>
    </source>
</evidence>
<evidence type="ECO:0000313" key="13">
    <source>
        <dbReference type="Proteomes" id="UP000515811"/>
    </source>
</evidence>
<evidence type="ECO:0000256" key="1">
    <source>
        <dbReference type="ARBA" id="ARBA00004571"/>
    </source>
</evidence>
<evidence type="ECO:0000256" key="5">
    <source>
        <dbReference type="ARBA" id="ARBA00022692"/>
    </source>
</evidence>
<dbReference type="PANTHER" id="PTHR34501:SF9">
    <property type="entry name" value="MAJOR OUTER MEMBRANE PROTEIN P.IA"/>
    <property type="match status" value="1"/>
</dbReference>
<keyword evidence="6 11" id="KW-0732">Signal</keyword>
<organism evidence="12 13">
    <name type="scientific">Diaphorobacter ruginosibacter</name>
    <dbReference type="NCBI Taxonomy" id="1715720"/>
    <lineage>
        <taxon>Bacteria</taxon>
        <taxon>Pseudomonadati</taxon>
        <taxon>Pseudomonadota</taxon>
        <taxon>Betaproteobacteria</taxon>
        <taxon>Burkholderiales</taxon>
        <taxon>Comamonadaceae</taxon>
        <taxon>Diaphorobacter</taxon>
    </lineage>
</organism>
<evidence type="ECO:0000256" key="8">
    <source>
        <dbReference type="ARBA" id="ARBA00023114"/>
    </source>
</evidence>
<dbReference type="GO" id="GO:0046930">
    <property type="term" value="C:pore complex"/>
    <property type="evidence" value="ECO:0007669"/>
    <property type="project" value="UniProtKB-KW"/>
</dbReference>
<protein>
    <submittedName>
        <fullName evidence="12">Porin</fullName>
    </submittedName>
</protein>
<keyword evidence="3" id="KW-0813">Transport</keyword>
<keyword evidence="7" id="KW-0406">Ion transport</keyword>
<dbReference type="InterPro" id="IPR001702">
    <property type="entry name" value="Porin_Gram-ve"/>
</dbReference>
<keyword evidence="9" id="KW-0472">Membrane</keyword>
<accession>A0A7G9RN14</accession>
<feature type="chain" id="PRO_5028994906" evidence="11">
    <location>
        <begin position="42"/>
        <end position="377"/>
    </location>
</feature>
<keyword evidence="10" id="KW-0998">Cell outer membrane</keyword>
<comment type="subcellular location">
    <subcellularLocation>
        <location evidence="1">Cell outer membrane</location>
        <topology evidence="1">Multi-pass membrane protein</topology>
    </subcellularLocation>
</comment>
<dbReference type="Proteomes" id="UP000515811">
    <property type="component" value="Chromosome"/>
</dbReference>
<dbReference type="EMBL" id="CP060714">
    <property type="protein sequence ID" value="QNN56989.1"/>
    <property type="molecule type" value="Genomic_DNA"/>
</dbReference>
<dbReference type="Gene3D" id="2.40.160.10">
    <property type="entry name" value="Porin"/>
    <property type="match status" value="1"/>
</dbReference>
<dbReference type="InterPro" id="IPR033900">
    <property type="entry name" value="Gram_neg_porin_domain"/>
</dbReference>
<evidence type="ECO:0000256" key="2">
    <source>
        <dbReference type="ARBA" id="ARBA00011233"/>
    </source>
</evidence>
<evidence type="ECO:0000256" key="10">
    <source>
        <dbReference type="ARBA" id="ARBA00023237"/>
    </source>
</evidence>
<dbReference type="GO" id="GO:0006811">
    <property type="term" value="P:monoatomic ion transport"/>
    <property type="evidence" value="ECO:0007669"/>
    <property type="project" value="UniProtKB-KW"/>
</dbReference>
<evidence type="ECO:0000256" key="7">
    <source>
        <dbReference type="ARBA" id="ARBA00023065"/>
    </source>
</evidence>
<evidence type="ECO:0000256" key="4">
    <source>
        <dbReference type="ARBA" id="ARBA00022452"/>
    </source>
</evidence>
<keyword evidence="5" id="KW-0812">Transmembrane</keyword>
<dbReference type="AlphaFoldDB" id="A0A7G9RN14"/>